<feature type="domain" description="Zn(2)-C6 fungal-type" evidence="6">
    <location>
        <begin position="13"/>
        <end position="43"/>
    </location>
</feature>
<evidence type="ECO:0000256" key="1">
    <source>
        <dbReference type="ARBA" id="ARBA00023015"/>
    </source>
</evidence>
<evidence type="ECO:0000256" key="5">
    <source>
        <dbReference type="SAM" id="MobiDB-lite"/>
    </source>
</evidence>
<dbReference type="AlphaFoldDB" id="A0A0D2DYN7"/>
<feature type="compositionally biased region" description="Acidic residues" evidence="5">
    <location>
        <begin position="67"/>
        <end position="77"/>
    </location>
</feature>
<dbReference type="Pfam" id="PF11951">
    <property type="entry name" value="Fungal_trans_2"/>
    <property type="match status" value="1"/>
</dbReference>
<dbReference type="InterPro" id="IPR053157">
    <property type="entry name" value="Sterol_Uptake_Regulator"/>
</dbReference>
<evidence type="ECO:0000313" key="8">
    <source>
        <dbReference type="Proteomes" id="UP000054266"/>
    </source>
</evidence>
<keyword evidence="3" id="KW-0804">Transcription</keyword>
<keyword evidence="4" id="KW-0539">Nucleus</keyword>
<gene>
    <name evidence="7" type="ORF">PV04_06517</name>
</gene>
<dbReference type="PROSITE" id="PS00463">
    <property type="entry name" value="ZN2_CY6_FUNGAL_1"/>
    <property type="match status" value="1"/>
</dbReference>
<keyword evidence="1" id="KW-0805">Transcription regulation</keyword>
<evidence type="ECO:0000256" key="2">
    <source>
        <dbReference type="ARBA" id="ARBA00023125"/>
    </source>
</evidence>
<dbReference type="InterPro" id="IPR021858">
    <property type="entry name" value="Fun_TF"/>
</dbReference>
<dbReference type="HOGENOM" id="CLU_024934_5_1_1"/>
<keyword evidence="2" id="KW-0238">DNA-binding</keyword>
<accession>A0A0D2DYN7</accession>
<dbReference type="Gene3D" id="4.10.240.10">
    <property type="entry name" value="Zn(2)-C6 fungal-type DNA-binding domain"/>
    <property type="match status" value="1"/>
</dbReference>
<keyword evidence="8" id="KW-1185">Reference proteome</keyword>
<evidence type="ECO:0000259" key="6">
    <source>
        <dbReference type="PROSITE" id="PS50048"/>
    </source>
</evidence>
<dbReference type="PANTHER" id="PTHR47784:SF5">
    <property type="entry name" value="STEROL UPTAKE CONTROL PROTEIN 2"/>
    <property type="match status" value="1"/>
</dbReference>
<evidence type="ECO:0000313" key="7">
    <source>
        <dbReference type="EMBL" id="KIW67252.1"/>
    </source>
</evidence>
<protein>
    <recommendedName>
        <fullName evidence="6">Zn(2)-C6 fungal-type domain-containing protein</fullName>
    </recommendedName>
</protein>
<reference evidence="7 8" key="1">
    <citation type="submission" date="2015-01" db="EMBL/GenBank/DDBJ databases">
        <title>The Genome Sequence of Capronia semiimmersa CBS27337.</title>
        <authorList>
            <consortium name="The Broad Institute Genomics Platform"/>
            <person name="Cuomo C."/>
            <person name="de Hoog S."/>
            <person name="Gorbushina A."/>
            <person name="Stielow B."/>
            <person name="Teixiera M."/>
            <person name="Abouelleil A."/>
            <person name="Chapman S.B."/>
            <person name="Priest M."/>
            <person name="Young S.K."/>
            <person name="Wortman J."/>
            <person name="Nusbaum C."/>
            <person name="Birren B."/>
        </authorList>
    </citation>
    <scope>NUCLEOTIDE SEQUENCE [LARGE SCALE GENOMIC DNA]</scope>
    <source>
        <strain evidence="7 8">CBS 27337</strain>
    </source>
</reference>
<dbReference type="EMBL" id="KN846959">
    <property type="protein sequence ID" value="KIW67252.1"/>
    <property type="molecule type" value="Genomic_DNA"/>
</dbReference>
<feature type="region of interest" description="Disordered" evidence="5">
    <location>
        <begin position="45"/>
        <end position="79"/>
    </location>
</feature>
<dbReference type="InterPro" id="IPR036864">
    <property type="entry name" value="Zn2-C6_fun-type_DNA-bd_sf"/>
</dbReference>
<sequence>MPPRRSHQKSRRGCLSCKQAHIKCREDGPPCERCRLRGTVCTYPGPAPGVQQDSSPPQNGIPPPASTDDDSQPEEEPLFPSSTRLLELQLMHRWSTVTYKSMCTPAAGDGHIWRNKVPTWALTYDFVLNGLLSLAAFEAASASASPGRNRDQYVNAATEYHTLALSKFRHHLQLVQLDHAHPSNSSYEPVLAFSMMLMVLALASAQFNSDPQRSSSGMVQNTLTHYQLIRGCCTVLGTAAEQYLASNPYVLKLMRFDDLPRVPVDSPSAAMLARLNEVNERRLTSTVGEPYEARVQHVKYFEACKKSIGLMEQYFAKCMGDVDLSYQGYILGWLNMAGDEYVAGIRDGDHVALLVLMVWGAVVEQLGHQVWWARRFGRLLVEEIAMQVGKGDADALTREIIASAIEWVVKAGP</sequence>
<dbReference type="InterPro" id="IPR001138">
    <property type="entry name" value="Zn2Cys6_DnaBD"/>
</dbReference>
<dbReference type="CDD" id="cd00067">
    <property type="entry name" value="GAL4"/>
    <property type="match status" value="1"/>
</dbReference>
<evidence type="ECO:0000256" key="3">
    <source>
        <dbReference type="ARBA" id="ARBA00023163"/>
    </source>
</evidence>
<dbReference type="GO" id="GO:0001228">
    <property type="term" value="F:DNA-binding transcription activator activity, RNA polymerase II-specific"/>
    <property type="evidence" value="ECO:0007669"/>
    <property type="project" value="TreeGrafter"/>
</dbReference>
<dbReference type="SUPFAM" id="SSF57701">
    <property type="entry name" value="Zn2/Cys6 DNA-binding domain"/>
    <property type="match status" value="1"/>
</dbReference>
<proteinExistence type="predicted"/>
<dbReference type="Proteomes" id="UP000054266">
    <property type="component" value="Unassembled WGS sequence"/>
</dbReference>
<dbReference type="Pfam" id="PF00172">
    <property type="entry name" value="Zn_clus"/>
    <property type="match status" value="1"/>
</dbReference>
<dbReference type="STRING" id="5601.A0A0D2DYN7"/>
<dbReference type="GO" id="GO:0008270">
    <property type="term" value="F:zinc ion binding"/>
    <property type="evidence" value="ECO:0007669"/>
    <property type="project" value="InterPro"/>
</dbReference>
<organism evidence="7 8">
    <name type="scientific">Phialophora macrospora</name>
    <dbReference type="NCBI Taxonomy" id="1851006"/>
    <lineage>
        <taxon>Eukaryota</taxon>
        <taxon>Fungi</taxon>
        <taxon>Dikarya</taxon>
        <taxon>Ascomycota</taxon>
        <taxon>Pezizomycotina</taxon>
        <taxon>Eurotiomycetes</taxon>
        <taxon>Chaetothyriomycetidae</taxon>
        <taxon>Chaetothyriales</taxon>
        <taxon>Herpotrichiellaceae</taxon>
        <taxon>Phialophora</taxon>
    </lineage>
</organism>
<evidence type="ECO:0000256" key="4">
    <source>
        <dbReference type="ARBA" id="ARBA00023242"/>
    </source>
</evidence>
<dbReference type="PROSITE" id="PS50048">
    <property type="entry name" value="ZN2_CY6_FUNGAL_2"/>
    <property type="match status" value="1"/>
</dbReference>
<dbReference type="PANTHER" id="PTHR47784">
    <property type="entry name" value="STEROL UPTAKE CONTROL PROTEIN 2"/>
    <property type="match status" value="1"/>
</dbReference>
<dbReference type="GO" id="GO:0003677">
    <property type="term" value="F:DNA binding"/>
    <property type="evidence" value="ECO:0007669"/>
    <property type="project" value="UniProtKB-KW"/>
</dbReference>
<name>A0A0D2DYN7_9EURO</name>
<dbReference type="SMART" id="SM00066">
    <property type="entry name" value="GAL4"/>
    <property type="match status" value="1"/>
</dbReference>